<dbReference type="HOGENOM" id="CLU_029960_1_1_0"/>
<sequence>MAELRWNPLLKTWTMVADNRQNRPHLPEDWCPFCPGPGKKVPEHYDVYAYDNDFPALKLDPDEPNVTGSELYKVEKNYGKCEVILYSPDHNTTLPQLSIEHIYKLVNLWVDRFNELSKDKKIKYIFPFENRGKEVGVTMLHPHGQLYAYSWLPLKIKVELDSCKEYYQEKGRCLICDMNKEETDFKKRMLFENDSFLVYLPFFTDYPYGAFIVSKSHKGNLSEFTDKEKRDLAEALKLLTGGFDTLFDKPFPYMMNVHQTPVNVEEYKDSNKYYHFHIEFYPPLRDKDKIKWYASSEMGAWAAANTLAVEETAVTLRKAIEKFKKRG</sequence>
<dbReference type="Gene3D" id="3.30.428.10">
    <property type="entry name" value="HIT-like"/>
    <property type="match status" value="2"/>
</dbReference>
<evidence type="ECO:0000256" key="6">
    <source>
        <dbReference type="ARBA" id="ARBA00022679"/>
    </source>
</evidence>
<evidence type="ECO:0000259" key="17">
    <source>
        <dbReference type="Pfam" id="PF02744"/>
    </source>
</evidence>
<keyword evidence="10 15" id="KW-0299">Galactose metabolism</keyword>
<dbReference type="PROSITE" id="PS00117">
    <property type="entry name" value="GAL_P_UDP_TRANSF_I"/>
    <property type="match status" value="1"/>
</dbReference>
<dbReference type="Pfam" id="PF02744">
    <property type="entry name" value="GalP_UDP_tr_C"/>
    <property type="match status" value="1"/>
</dbReference>
<evidence type="ECO:0000256" key="14">
    <source>
        <dbReference type="PIRSR" id="PIRSR000808-3"/>
    </source>
</evidence>
<organism evidence="18 19">
    <name type="scientific">Defluviitoga tunisiensis</name>
    <dbReference type="NCBI Taxonomy" id="1006576"/>
    <lineage>
        <taxon>Bacteria</taxon>
        <taxon>Thermotogati</taxon>
        <taxon>Thermotogota</taxon>
        <taxon>Thermotogae</taxon>
        <taxon>Petrotogales</taxon>
        <taxon>Petrotogaceae</taxon>
        <taxon>Defluviitoga</taxon>
    </lineage>
</organism>
<dbReference type="GO" id="GO:0033499">
    <property type="term" value="P:galactose catabolic process via UDP-galactose, Leloir pathway"/>
    <property type="evidence" value="ECO:0007669"/>
    <property type="project" value="TreeGrafter"/>
</dbReference>
<comment type="pathway">
    <text evidence="2 15">Carbohydrate metabolism; galactose metabolism.</text>
</comment>
<evidence type="ECO:0000256" key="8">
    <source>
        <dbReference type="ARBA" id="ARBA00022723"/>
    </source>
</evidence>
<proteinExistence type="inferred from homology"/>
<dbReference type="UniPathway" id="UPA00214"/>
<dbReference type="PATRIC" id="fig|1006576.9.peg.1073"/>
<dbReference type="GO" id="GO:0008108">
    <property type="term" value="F:UDP-glucose:hexose-1-phosphate uridylyltransferase activity"/>
    <property type="evidence" value="ECO:0007669"/>
    <property type="project" value="UniProtKB-UniRule"/>
</dbReference>
<dbReference type="PANTHER" id="PTHR11943:SF1">
    <property type="entry name" value="GALACTOSE-1-PHOSPHATE URIDYLYLTRANSFERASE"/>
    <property type="match status" value="1"/>
</dbReference>
<dbReference type="KEGG" id="dtn:DTL3_1074"/>
<dbReference type="InterPro" id="IPR036265">
    <property type="entry name" value="HIT-like_sf"/>
</dbReference>
<evidence type="ECO:0000256" key="1">
    <source>
        <dbReference type="ARBA" id="ARBA00001107"/>
    </source>
</evidence>
<evidence type="ECO:0000256" key="5">
    <source>
        <dbReference type="ARBA" id="ARBA00016340"/>
    </source>
</evidence>
<evidence type="ECO:0000256" key="12">
    <source>
        <dbReference type="NCBIfam" id="TIGR00209"/>
    </source>
</evidence>
<evidence type="ECO:0000256" key="2">
    <source>
        <dbReference type="ARBA" id="ARBA00004947"/>
    </source>
</evidence>
<keyword evidence="7 15" id="KW-0548">Nucleotidyltransferase</keyword>
<dbReference type="Proteomes" id="UP000032809">
    <property type="component" value="Chromosome I"/>
</dbReference>
<evidence type="ECO:0000256" key="10">
    <source>
        <dbReference type="ARBA" id="ARBA00023144"/>
    </source>
</evidence>
<feature type="domain" description="Galactose-1-phosphate uridyl transferase N-terminal" evidence="16">
    <location>
        <begin position="5"/>
        <end position="153"/>
    </location>
</feature>
<evidence type="ECO:0000256" key="11">
    <source>
        <dbReference type="ARBA" id="ARBA00023277"/>
    </source>
</evidence>
<feature type="binding site" evidence="14">
    <location>
        <position position="90"/>
    </location>
    <ligand>
        <name>Zn(2+)</name>
        <dbReference type="ChEBI" id="CHEBI:29105"/>
    </ligand>
</feature>
<dbReference type="InterPro" id="IPR005849">
    <property type="entry name" value="GalP_Utransf_N"/>
</dbReference>
<evidence type="ECO:0000313" key="18">
    <source>
        <dbReference type="EMBL" id="CEP78378.1"/>
    </source>
</evidence>
<keyword evidence="9 14" id="KW-0862">Zinc</keyword>
<dbReference type="OrthoDB" id="9769064at2"/>
<gene>
    <name evidence="18" type="primary">galT3</name>
    <name evidence="18" type="ORF">DTL3_1074</name>
</gene>
<dbReference type="AlphaFoldDB" id="A0A0C7NYQ3"/>
<keyword evidence="19" id="KW-1185">Reference proteome</keyword>
<dbReference type="SUPFAM" id="SSF54197">
    <property type="entry name" value="HIT-like"/>
    <property type="match status" value="2"/>
</dbReference>
<dbReference type="STRING" id="1006576.DTL3_1074"/>
<reference evidence="19" key="1">
    <citation type="submission" date="2014-11" db="EMBL/GenBank/DDBJ databases">
        <authorList>
            <person name="Wibberg D."/>
        </authorList>
    </citation>
    <scope>NUCLEOTIDE SEQUENCE [LARGE SCALE GENOMIC DNA]</scope>
    <source>
        <strain evidence="19">L3</strain>
    </source>
</reference>
<dbReference type="InterPro" id="IPR001937">
    <property type="entry name" value="GalP_UDPtransf1"/>
</dbReference>
<name>A0A0C7NYQ3_DEFTU</name>
<comment type="cofactor">
    <cofactor evidence="14">
        <name>Zn(2+)</name>
        <dbReference type="ChEBI" id="CHEBI:29105"/>
    </cofactor>
    <text evidence="14">Binds 1 zinc ion per subunit.</text>
</comment>
<comment type="similarity">
    <text evidence="3 15">Belongs to the galactose-1-phosphate uridylyltransferase type 1 family.</text>
</comment>
<dbReference type="EMBL" id="LN824141">
    <property type="protein sequence ID" value="CEP78378.1"/>
    <property type="molecule type" value="Genomic_DNA"/>
</dbReference>
<dbReference type="InterPro" id="IPR005850">
    <property type="entry name" value="GalP_Utransf_C"/>
</dbReference>
<feature type="active site" description="Tele-UMP-histidine intermediate" evidence="13">
    <location>
        <position position="143"/>
    </location>
</feature>
<dbReference type="EC" id="2.7.7.12" evidence="4 12"/>
<keyword evidence="6 15" id="KW-0808">Transferase</keyword>
<dbReference type="NCBIfam" id="TIGR00209">
    <property type="entry name" value="galT_1"/>
    <property type="match status" value="1"/>
</dbReference>
<evidence type="ECO:0000256" key="15">
    <source>
        <dbReference type="RuleBase" id="RU000506"/>
    </source>
</evidence>
<evidence type="ECO:0000256" key="9">
    <source>
        <dbReference type="ARBA" id="ARBA00022833"/>
    </source>
</evidence>
<dbReference type="Pfam" id="PF01087">
    <property type="entry name" value="GalP_UDP_transf"/>
    <property type="match status" value="1"/>
</dbReference>
<dbReference type="InterPro" id="IPR019779">
    <property type="entry name" value="GalP_UDPtransf1_His-AS"/>
</dbReference>
<accession>A0A0C7NYQ3</accession>
<dbReference type="GO" id="GO:0005737">
    <property type="term" value="C:cytoplasm"/>
    <property type="evidence" value="ECO:0007669"/>
    <property type="project" value="TreeGrafter"/>
</dbReference>
<evidence type="ECO:0000259" key="16">
    <source>
        <dbReference type="Pfam" id="PF01087"/>
    </source>
</evidence>
<dbReference type="GO" id="GO:0008270">
    <property type="term" value="F:zinc ion binding"/>
    <property type="evidence" value="ECO:0007669"/>
    <property type="project" value="InterPro"/>
</dbReference>
<evidence type="ECO:0000256" key="4">
    <source>
        <dbReference type="ARBA" id="ARBA00012384"/>
    </source>
</evidence>
<keyword evidence="11 15" id="KW-0119">Carbohydrate metabolism</keyword>
<evidence type="ECO:0000313" key="19">
    <source>
        <dbReference type="Proteomes" id="UP000032809"/>
    </source>
</evidence>
<evidence type="ECO:0000256" key="7">
    <source>
        <dbReference type="ARBA" id="ARBA00022695"/>
    </source>
</evidence>
<feature type="binding site" evidence="14">
    <location>
        <position position="34"/>
    </location>
    <ligand>
        <name>Zn(2+)</name>
        <dbReference type="ChEBI" id="CHEBI:29105"/>
    </ligand>
</feature>
<evidence type="ECO:0000256" key="3">
    <source>
        <dbReference type="ARBA" id="ARBA00010951"/>
    </source>
</evidence>
<comment type="catalytic activity">
    <reaction evidence="1 15">
        <text>alpha-D-galactose 1-phosphate + UDP-alpha-D-glucose = alpha-D-glucose 1-phosphate + UDP-alpha-D-galactose</text>
        <dbReference type="Rhea" id="RHEA:13989"/>
        <dbReference type="ChEBI" id="CHEBI:58336"/>
        <dbReference type="ChEBI" id="CHEBI:58601"/>
        <dbReference type="ChEBI" id="CHEBI:58885"/>
        <dbReference type="ChEBI" id="CHEBI:66914"/>
        <dbReference type="EC" id="2.7.7.12"/>
    </reaction>
</comment>
<protein>
    <recommendedName>
        <fullName evidence="5 12">Galactose-1-phosphate uridylyltransferase</fullName>
        <ecNumber evidence="4 12">2.7.7.12</ecNumber>
    </recommendedName>
</protein>
<feature type="binding site" evidence="14">
    <location>
        <position position="31"/>
    </location>
    <ligand>
        <name>Zn(2+)</name>
        <dbReference type="ChEBI" id="CHEBI:29105"/>
    </ligand>
</feature>
<feature type="binding site" evidence="14">
    <location>
        <position position="141"/>
    </location>
    <ligand>
        <name>Zn(2+)</name>
        <dbReference type="ChEBI" id="CHEBI:29105"/>
    </ligand>
</feature>
<dbReference type="PIRSF" id="PIRSF000808">
    <property type="entry name" value="GalT"/>
    <property type="match status" value="1"/>
</dbReference>
<dbReference type="RefSeq" id="WP_045087846.1">
    <property type="nucleotide sequence ID" value="NZ_LN824141.1"/>
</dbReference>
<keyword evidence="8 14" id="KW-0479">Metal-binding</keyword>
<feature type="domain" description="Galactose-1-phosphate uridyl transferase C-terminal" evidence="17">
    <location>
        <begin position="160"/>
        <end position="291"/>
    </location>
</feature>
<dbReference type="PANTHER" id="PTHR11943">
    <property type="entry name" value="GALACTOSE-1-PHOSPHATE URIDYLYLTRANSFERASE"/>
    <property type="match status" value="1"/>
</dbReference>
<evidence type="ECO:0000256" key="13">
    <source>
        <dbReference type="PIRSR" id="PIRSR000808-1"/>
    </source>
</evidence>